<evidence type="ECO:0000256" key="2">
    <source>
        <dbReference type="ARBA" id="ARBA00023125"/>
    </source>
</evidence>
<dbReference type="PROSITE" id="PS50113">
    <property type="entry name" value="PAC"/>
    <property type="match status" value="1"/>
</dbReference>
<keyword evidence="8" id="KW-1185">Reference proteome</keyword>
<feature type="domain" description="PAC" evidence="4">
    <location>
        <begin position="505"/>
        <end position="557"/>
    </location>
</feature>
<dbReference type="Gene3D" id="3.40.50.2300">
    <property type="match status" value="2"/>
</dbReference>
<feature type="domain" description="GGDEF" evidence="6">
    <location>
        <begin position="589"/>
        <end position="722"/>
    </location>
</feature>
<dbReference type="SUPFAM" id="SSF141868">
    <property type="entry name" value="EAL domain-like"/>
    <property type="match status" value="1"/>
</dbReference>
<reference evidence="7 8" key="1">
    <citation type="submission" date="2023-06" db="EMBL/GenBank/DDBJ databases">
        <title>Aquibacillus rhizosphaerae LR5S19.</title>
        <authorList>
            <person name="Sun J.-Q."/>
        </authorList>
    </citation>
    <scope>NUCLEOTIDE SEQUENCE [LARGE SCALE GENOMIC DNA]</scope>
    <source>
        <strain evidence="7 8">LR5S19</strain>
    </source>
</reference>
<dbReference type="InterPro" id="IPR001633">
    <property type="entry name" value="EAL_dom"/>
</dbReference>
<evidence type="ECO:0000256" key="1">
    <source>
        <dbReference type="ARBA" id="ARBA00023015"/>
    </source>
</evidence>
<dbReference type="InterPro" id="IPR029787">
    <property type="entry name" value="Nucleotide_cyclase"/>
</dbReference>
<evidence type="ECO:0000259" key="6">
    <source>
        <dbReference type="PROSITE" id="PS50887"/>
    </source>
</evidence>
<evidence type="ECO:0000259" key="5">
    <source>
        <dbReference type="PROSITE" id="PS50883"/>
    </source>
</evidence>
<name>A0ABT7KZP9_9BACI</name>
<keyword evidence="1" id="KW-0805">Transcription regulation</keyword>
<dbReference type="RefSeq" id="WP_285929818.1">
    <property type="nucleotide sequence ID" value="NZ_JASTZU010000003.1"/>
</dbReference>
<dbReference type="PANTHER" id="PTHR44757">
    <property type="entry name" value="DIGUANYLATE CYCLASE DGCP"/>
    <property type="match status" value="1"/>
</dbReference>
<dbReference type="PROSITE" id="PS50887">
    <property type="entry name" value="GGDEF"/>
    <property type="match status" value="1"/>
</dbReference>
<dbReference type="InterPro" id="IPR001610">
    <property type="entry name" value="PAC"/>
</dbReference>
<evidence type="ECO:0000313" key="8">
    <source>
        <dbReference type="Proteomes" id="UP001235343"/>
    </source>
</evidence>
<gene>
    <name evidence="7" type="ORF">QQS35_00845</name>
</gene>
<protein>
    <submittedName>
        <fullName evidence="7">EAL domain-containing protein</fullName>
    </submittedName>
</protein>
<dbReference type="SMART" id="SM00086">
    <property type="entry name" value="PAC"/>
    <property type="match status" value="1"/>
</dbReference>
<dbReference type="Pfam" id="PF00990">
    <property type="entry name" value="GGDEF"/>
    <property type="match status" value="1"/>
</dbReference>
<feature type="domain" description="EAL" evidence="5">
    <location>
        <begin position="731"/>
        <end position="984"/>
    </location>
</feature>
<dbReference type="Pfam" id="PF13377">
    <property type="entry name" value="Peripla_BP_3"/>
    <property type="match status" value="1"/>
</dbReference>
<dbReference type="InterPro" id="IPR035919">
    <property type="entry name" value="EAL_sf"/>
</dbReference>
<dbReference type="Pfam" id="PF08447">
    <property type="entry name" value="PAS_3"/>
    <property type="match status" value="1"/>
</dbReference>
<dbReference type="PROSITE" id="PS50883">
    <property type="entry name" value="EAL"/>
    <property type="match status" value="1"/>
</dbReference>
<evidence type="ECO:0000259" key="4">
    <source>
        <dbReference type="PROSITE" id="PS50113"/>
    </source>
</evidence>
<evidence type="ECO:0000313" key="7">
    <source>
        <dbReference type="EMBL" id="MDL4839022.1"/>
    </source>
</evidence>
<dbReference type="CDD" id="cd06267">
    <property type="entry name" value="PBP1_LacI_sugar_binding-like"/>
    <property type="match status" value="1"/>
</dbReference>
<dbReference type="InterPro" id="IPR052155">
    <property type="entry name" value="Biofilm_reg_signaling"/>
</dbReference>
<accession>A0ABT7KZP9</accession>
<keyword evidence="3" id="KW-0804">Transcription</keyword>
<dbReference type="Gene3D" id="3.20.20.450">
    <property type="entry name" value="EAL domain"/>
    <property type="match status" value="1"/>
</dbReference>
<dbReference type="SMART" id="SM00052">
    <property type="entry name" value="EAL"/>
    <property type="match status" value="1"/>
</dbReference>
<organism evidence="7 8">
    <name type="scientific">Aquibacillus rhizosphaerae</name>
    <dbReference type="NCBI Taxonomy" id="3051431"/>
    <lineage>
        <taxon>Bacteria</taxon>
        <taxon>Bacillati</taxon>
        <taxon>Bacillota</taxon>
        <taxon>Bacilli</taxon>
        <taxon>Bacillales</taxon>
        <taxon>Bacillaceae</taxon>
        <taxon>Aquibacillus</taxon>
    </lineage>
</organism>
<dbReference type="InterPro" id="IPR028082">
    <property type="entry name" value="Peripla_BP_I"/>
</dbReference>
<keyword evidence="2" id="KW-0238">DNA-binding</keyword>
<dbReference type="InterPro" id="IPR043128">
    <property type="entry name" value="Rev_trsase/Diguanyl_cyclase"/>
</dbReference>
<dbReference type="Proteomes" id="UP001235343">
    <property type="component" value="Unassembled WGS sequence"/>
</dbReference>
<evidence type="ECO:0000256" key="3">
    <source>
        <dbReference type="ARBA" id="ARBA00023163"/>
    </source>
</evidence>
<dbReference type="InterPro" id="IPR035965">
    <property type="entry name" value="PAS-like_dom_sf"/>
</dbReference>
<dbReference type="CDD" id="cd01948">
    <property type="entry name" value="EAL"/>
    <property type="match status" value="1"/>
</dbReference>
<dbReference type="NCBIfam" id="TIGR00254">
    <property type="entry name" value="GGDEF"/>
    <property type="match status" value="1"/>
</dbReference>
<dbReference type="Gene3D" id="3.30.70.270">
    <property type="match status" value="1"/>
</dbReference>
<dbReference type="SMART" id="SM00267">
    <property type="entry name" value="GGDEF"/>
    <property type="match status" value="1"/>
</dbReference>
<sequence>MEVKVIGVLTPILDGFYYGNLLTGISKQAREYDVKVVVVGTSANYYSNAFALDYVDSWIVIMDAVDQKYIDKLKTQGKPVVGINTLLDCDNAISINNKKMMKNAVAHLIDHGHQRIAYVGDNYFYDARERFEGYLEQLKDNQIEFQDTWFYNTLELEINDIAQKIIDNKLRCTAIVCVNDSIAVELTHYFKQNNISVPEDIAIIGFDDSPNAKLNNPSLSTIHLPVSEIGERAVTTLVHDFKSKLSTIISTHPVYRKSCGCNDIGLENSNVDQSESVNYLSNMVARNFNLGQLMQSSDYKDIIDMSWIIHTPFRRGVFGLLGENNRQVLDIKKYVLEVDKETPVVTQMDKCYPNQFPPKDILFDESFMQNENVIIIIPIIQEGNELGVMAFVGLEDVAKQLTPLNTTYQLVNFFASSLHRNAMNKELNTYSHQLEIISHIMYDGIWDLDFTTKKIKSRGGINKKLGYSDVVLEVSISKAMEKVHHYDWIAVENSYYNHVNHGKSFEVECRLSQFNGNYTWCYITGQAIKDPHGEIVQMLGSIMDISKRKKSEQRINELAYQDALTGLSNRVYFEEQLILMLKRADRKTNKVALLLFDLDRFKVINDNFGHQAGDRLLKSVAERVQTIASQDYLIARIGGDEFVIAIPDFDEVKEPYNFGEILVSTLSYPFIDGAIEYHVSSSIGLSVYPDDCSDAETMMLHADIAMYRAKTTGRNRLQVYCDEIISYHSEHLYMENQLRKALERNEFSIYYQPILNLKSEEILGFEALLRWNSKDLGVVKPFDFIPVAEETGLITPIGEWVLYQACLFNKKWSDKGENHKVFVNISPRQLNHPNFLEKLKNILKETKINHDNLCLEITESAMLNDIVHHSKVFNEIIKLGVGIVMDDFGTGYSSLSLLKNFPIQMVKIDKTFIDDVETDIKDRSIVEAIVNMSHVMSLKVIAEGIETEEQMELLKECKVDFIQGFYFSKPLPSENVESTLLNNKFL</sequence>
<dbReference type="Pfam" id="PF00563">
    <property type="entry name" value="EAL"/>
    <property type="match status" value="1"/>
</dbReference>
<dbReference type="InterPro" id="IPR000700">
    <property type="entry name" value="PAS-assoc_C"/>
</dbReference>
<dbReference type="SUPFAM" id="SSF55073">
    <property type="entry name" value="Nucleotide cyclase"/>
    <property type="match status" value="1"/>
</dbReference>
<proteinExistence type="predicted"/>
<dbReference type="InterPro" id="IPR000160">
    <property type="entry name" value="GGDEF_dom"/>
</dbReference>
<dbReference type="InterPro" id="IPR046335">
    <property type="entry name" value="LacI/GalR-like_sensor"/>
</dbReference>
<dbReference type="PANTHER" id="PTHR44757:SF2">
    <property type="entry name" value="BIOFILM ARCHITECTURE MAINTENANCE PROTEIN MBAA"/>
    <property type="match status" value="1"/>
</dbReference>
<comment type="caution">
    <text evidence="7">The sequence shown here is derived from an EMBL/GenBank/DDBJ whole genome shotgun (WGS) entry which is preliminary data.</text>
</comment>
<dbReference type="CDD" id="cd01949">
    <property type="entry name" value="GGDEF"/>
    <property type="match status" value="1"/>
</dbReference>
<dbReference type="InterPro" id="IPR013655">
    <property type="entry name" value="PAS_fold_3"/>
</dbReference>
<dbReference type="Gene3D" id="3.30.450.20">
    <property type="entry name" value="PAS domain"/>
    <property type="match status" value="1"/>
</dbReference>
<dbReference type="SUPFAM" id="SSF53822">
    <property type="entry name" value="Periplasmic binding protein-like I"/>
    <property type="match status" value="1"/>
</dbReference>
<dbReference type="EMBL" id="JASTZU010000003">
    <property type="protein sequence ID" value="MDL4839022.1"/>
    <property type="molecule type" value="Genomic_DNA"/>
</dbReference>
<dbReference type="SUPFAM" id="SSF55785">
    <property type="entry name" value="PYP-like sensor domain (PAS domain)"/>
    <property type="match status" value="1"/>
</dbReference>